<dbReference type="Pfam" id="PF01047">
    <property type="entry name" value="MarR"/>
    <property type="match status" value="1"/>
</dbReference>
<keyword evidence="6" id="KW-1185">Reference proteome</keyword>
<evidence type="ECO:0000313" key="5">
    <source>
        <dbReference type="EMBL" id="AKA70551.1"/>
    </source>
</evidence>
<evidence type="ECO:0000256" key="3">
    <source>
        <dbReference type="ARBA" id="ARBA00023163"/>
    </source>
</evidence>
<gene>
    <name evidence="5" type="ORF">CSCA_3426</name>
</gene>
<reference evidence="5 6" key="1">
    <citation type="journal article" date="2015" name="J. Biotechnol.">
        <title>Complete genome sequence of a malodorant-producing acetogen, Clostridium scatologenes ATCC 25775(T).</title>
        <authorList>
            <person name="Zhu Z."/>
            <person name="Guo T."/>
            <person name="Zheng H."/>
            <person name="Song T."/>
            <person name="Ouyang P."/>
            <person name="Xie J."/>
        </authorList>
    </citation>
    <scope>NUCLEOTIDE SEQUENCE [LARGE SCALE GENOMIC DNA]</scope>
    <source>
        <strain evidence="5 6">ATCC 25775</strain>
    </source>
</reference>
<dbReference type="RefSeq" id="WP_029160369.1">
    <property type="nucleotide sequence ID" value="NZ_CP009933.1"/>
</dbReference>
<proteinExistence type="predicted"/>
<name>A0A0E3GRL9_CLOSL</name>
<accession>A0A0E3GRL9</accession>
<dbReference type="InterPro" id="IPR000835">
    <property type="entry name" value="HTH_MarR-typ"/>
</dbReference>
<organism evidence="5 6">
    <name type="scientific">Clostridium scatologenes</name>
    <dbReference type="NCBI Taxonomy" id="1548"/>
    <lineage>
        <taxon>Bacteria</taxon>
        <taxon>Bacillati</taxon>
        <taxon>Bacillota</taxon>
        <taxon>Clostridia</taxon>
        <taxon>Eubacteriales</taxon>
        <taxon>Clostridiaceae</taxon>
        <taxon>Clostridium</taxon>
    </lineage>
</organism>
<feature type="domain" description="HTH marR-type" evidence="4">
    <location>
        <begin position="6"/>
        <end position="146"/>
    </location>
</feature>
<dbReference type="InterPro" id="IPR036388">
    <property type="entry name" value="WH-like_DNA-bd_sf"/>
</dbReference>
<keyword evidence="2" id="KW-0238">DNA-binding</keyword>
<dbReference type="PROSITE" id="PS50995">
    <property type="entry name" value="HTH_MARR_2"/>
    <property type="match status" value="1"/>
</dbReference>
<evidence type="ECO:0000256" key="2">
    <source>
        <dbReference type="ARBA" id="ARBA00023125"/>
    </source>
</evidence>
<dbReference type="SMART" id="SM00347">
    <property type="entry name" value="HTH_MARR"/>
    <property type="match status" value="1"/>
</dbReference>
<dbReference type="SUPFAM" id="SSF46785">
    <property type="entry name" value="Winged helix' DNA-binding domain"/>
    <property type="match status" value="1"/>
</dbReference>
<dbReference type="Proteomes" id="UP000033115">
    <property type="component" value="Chromosome"/>
</dbReference>
<evidence type="ECO:0000256" key="1">
    <source>
        <dbReference type="ARBA" id="ARBA00023015"/>
    </source>
</evidence>
<dbReference type="InterPro" id="IPR036390">
    <property type="entry name" value="WH_DNA-bd_sf"/>
</dbReference>
<dbReference type="AlphaFoldDB" id="A0A0E3GRL9"/>
<evidence type="ECO:0000313" key="6">
    <source>
        <dbReference type="Proteomes" id="UP000033115"/>
    </source>
</evidence>
<sequence>MDNKDFNELQFIMDQTYASLMAVSNKLQTAGDSYSDDLTSKQFMTLIAILHIPKGDATIINIAGKLGTTKQNAARIIKSLEKKKYISVMPSEKDKRAVNVVFTEAGIRSLSKNGKDAKKNFMVDIFKDFKKEELEALWKLLKKLYSYDGVPMDGFEERMKIPNISDEVLE</sequence>
<dbReference type="EMBL" id="CP009933">
    <property type="protein sequence ID" value="AKA70551.1"/>
    <property type="molecule type" value="Genomic_DNA"/>
</dbReference>
<keyword evidence="3" id="KW-0804">Transcription</keyword>
<dbReference type="HOGENOM" id="CLU_107565_0_0_9"/>
<evidence type="ECO:0000259" key="4">
    <source>
        <dbReference type="PROSITE" id="PS50995"/>
    </source>
</evidence>
<dbReference type="PANTHER" id="PTHR42756">
    <property type="entry name" value="TRANSCRIPTIONAL REGULATOR, MARR"/>
    <property type="match status" value="1"/>
</dbReference>
<dbReference type="GO" id="GO:0003677">
    <property type="term" value="F:DNA binding"/>
    <property type="evidence" value="ECO:0007669"/>
    <property type="project" value="UniProtKB-KW"/>
</dbReference>
<protein>
    <submittedName>
        <fullName evidence="5">Transcriptional regulator</fullName>
    </submittedName>
</protein>
<dbReference type="GO" id="GO:0003700">
    <property type="term" value="F:DNA-binding transcription factor activity"/>
    <property type="evidence" value="ECO:0007669"/>
    <property type="project" value="InterPro"/>
</dbReference>
<keyword evidence="1" id="KW-0805">Transcription regulation</keyword>
<dbReference type="PANTHER" id="PTHR42756:SF1">
    <property type="entry name" value="TRANSCRIPTIONAL REPRESSOR OF EMRAB OPERON"/>
    <property type="match status" value="1"/>
</dbReference>
<dbReference type="KEGG" id="csq:CSCA_3426"/>
<dbReference type="STRING" id="1548.CSCA_3426"/>
<dbReference type="PRINTS" id="PR00598">
    <property type="entry name" value="HTHMARR"/>
</dbReference>
<dbReference type="Gene3D" id="1.10.10.10">
    <property type="entry name" value="Winged helix-like DNA-binding domain superfamily/Winged helix DNA-binding domain"/>
    <property type="match status" value="1"/>
</dbReference>